<accession>A0ABQ3ESR8</accession>
<proteinExistence type="predicted"/>
<dbReference type="PROSITE" id="PS50937">
    <property type="entry name" value="HTH_MERR_2"/>
    <property type="match status" value="1"/>
</dbReference>
<dbReference type="PANTHER" id="PTHR30204">
    <property type="entry name" value="REDOX-CYCLING DRUG-SENSING TRANSCRIPTIONAL ACTIVATOR SOXR"/>
    <property type="match status" value="1"/>
</dbReference>
<keyword evidence="1" id="KW-0805">Transcription regulation</keyword>
<sequence length="158" mass="17031">MAGALAYGGGEGPETPPCLDLGVKAYGLGMRIGELAERAGTSTRTLRYYESRGLLPARRTGNGYRTYDEDDLLLLRQIKVLQDFGFELEETRPFVECLRAGHPAGDSCPASLAVYRRKLAELDAVIGRLADVRETVARQLAEAEEAAGGAAAPRCELT</sequence>
<gene>
    <name evidence="5" type="ORF">GCM10010347_18270</name>
</gene>
<comment type="caution">
    <text evidence="5">The sequence shown here is derived from an EMBL/GenBank/DDBJ whole genome shotgun (WGS) entry which is preliminary data.</text>
</comment>
<name>A0ABQ3ESR8_9ACTN</name>
<dbReference type="Pfam" id="PF13411">
    <property type="entry name" value="MerR_1"/>
    <property type="match status" value="1"/>
</dbReference>
<dbReference type="EMBL" id="BMVP01000002">
    <property type="protein sequence ID" value="GHB48728.1"/>
    <property type="molecule type" value="Genomic_DNA"/>
</dbReference>
<evidence type="ECO:0000259" key="4">
    <source>
        <dbReference type="PROSITE" id="PS50937"/>
    </source>
</evidence>
<evidence type="ECO:0000313" key="5">
    <source>
        <dbReference type="EMBL" id="GHB48728.1"/>
    </source>
</evidence>
<evidence type="ECO:0000256" key="3">
    <source>
        <dbReference type="ARBA" id="ARBA00023163"/>
    </source>
</evidence>
<evidence type="ECO:0000313" key="6">
    <source>
        <dbReference type="Proteomes" id="UP000642673"/>
    </source>
</evidence>
<organism evidence="5 6">
    <name type="scientific">Streptomyces cirratus</name>
    <dbReference type="NCBI Taxonomy" id="68187"/>
    <lineage>
        <taxon>Bacteria</taxon>
        <taxon>Bacillati</taxon>
        <taxon>Actinomycetota</taxon>
        <taxon>Actinomycetes</taxon>
        <taxon>Kitasatosporales</taxon>
        <taxon>Streptomycetaceae</taxon>
        <taxon>Streptomyces</taxon>
    </lineage>
</organism>
<keyword evidence="2" id="KW-0238">DNA-binding</keyword>
<dbReference type="PANTHER" id="PTHR30204:SF94">
    <property type="entry name" value="HEAVY METAL-DEPENDENT TRANSCRIPTIONAL REGULATOR HI_0293-RELATED"/>
    <property type="match status" value="1"/>
</dbReference>
<evidence type="ECO:0000256" key="1">
    <source>
        <dbReference type="ARBA" id="ARBA00023015"/>
    </source>
</evidence>
<dbReference type="SMART" id="SM00422">
    <property type="entry name" value="HTH_MERR"/>
    <property type="match status" value="1"/>
</dbReference>
<dbReference type="SUPFAM" id="SSF46955">
    <property type="entry name" value="Putative DNA-binding domain"/>
    <property type="match status" value="1"/>
</dbReference>
<dbReference type="InterPro" id="IPR047057">
    <property type="entry name" value="MerR_fam"/>
</dbReference>
<dbReference type="Gene3D" id="1.10.1660.10">
    <property type="match status" value="1"/>
</dbReference>
<dbReference type="InterPro" id="IPR009061">
    <property type="entry name" value="DNA-bd_dom_put_sf"/>
</dbReference>
<reference evidence="6" key="1">
    <citation type="journal article" date="2019" name="Int. J. Syst. Evol. Microbiol.">
        <title>The Global Catalogue of Microorganisms (GCM) 10K type strain sequencing project: providing services to taxonomists for standard genome sequencing and annotation.</title>
        <authorList>
            <consortium name="The Broad Institute Genomics Platform"/>
            <consortium name="The Broad Institute Genome Sequencing Center for Infectious Disease"/>
            <person name="Wu L."/>
            <person name="Ma J."/>
        </authorList>
    </citation>
    <scope>NUCLEOTIDE SEQUENCE [LARGE SCALE GENOMIC DNA]</scope>
    <source>
        <strain evidence="6">JCM 4738</strain>
    </source>
</reference>
<evidence type="ECO:0000256" key="2">
    <source>
        <dbReference type="ARBA" id="ARBA00023125"/>
    </source>
</evidence>
<keyword evidence="3" id="KW-0804">Transcription</keyword>
<protein>
    <submittedName>
        <fullName evidence="5">MerR family transcriptional regulator</fullName>
    </submittedName>
</protein>
<dbReference type="Proteomes" id="UP000642673">
    <property type="component" value="Unassembled WGS sequence"/>
</dbReference>
<keyword evidence="6" id="KW-1185">Reference proteome</keyword>
<feature type="domain" description="HTH merR-type" evidence="4">
    <location>
        <begin position="29"/>
        <end position="97"/>
    </location>
</feature>
<dbReference type="InterPro" id="IPR000551">
    <property type="entry name" value="MerR-type_HTH_dom"/>
</dbReference>
<dbReference type="CDD" id="cd01282">
    <property type="entry name" value="HTH_MerR-like_sg3"/>
    <property type="match status" value="1"/>
</dbReference>
<dbReference type="PRINTS" id="PR00040">
    <property type="entry name" value="HTHMERR"/>
</dbReference>